<dbReference type="InterPro" id="IPR036389">
    <property type="entry name" value="RNase_III_sf"/>
</dbReference>
<comment type="caution">
    <text evidence="3">The sequence shown here is derived from an EMBL/GenBank/DDBJ whole genome shotgun (WGS) entry which is preliminary data.</text>
</comment>
<feature type="domain" description="RNase III" evidence="2">
    <location>
        <begin position="26"/>
        <end position="149"/>
    </location>
</feature>
<gene>
    <name evidence="3" type="ORF">HGRIS_012346</name>
</gene>
<feature type="region of interest" description="Disordered" evidence="1">
    <location>
        <begin position="620"/>
        <end position="646"/>
    </location>
</feature>
<accession>A0ABR3IS21</accession>
<dbReference type="SMART" id="SM00535">
    <property type="entry name" value="RIBOc"/>
    <property type="match status" value="1"/>
</dbReference>
<protein>
    <recommendedName>
        <fullName evidence="2">RNase III domain-containing protein</fullName>
    </recommendedName>
</protein>
<dbReference type="SUPFAM" id="SSF69065">
    <property type="entry name" value="RNase III domain-like"/>
    <property type="match status" value="1"/>
</dbReference>
<name>A0ABR3IS21_9AGAR</name>
<sequence>MPALVFGSSRGGLTLLQGYIERVDCERLGDLPAINPHLFQQTRNNRRRTPLNNDLLEFLGDRVVNLATAIIAHNHRLDKEHHEITRRILSTNNILGRIAYRYGLHQMFIYDEVDAKAIQNWTPSLVTHPPKALADSFEAYVGAVYTDHGWDSCMAWLKNLFEPMVKHCTEDYLIRPQFHLLSFHFRADDARFADPALLRVFLRQLDFYQRRFSSHKDELLAALPDDVSFVFDYRGELATRSANRTEVGVHLVQFWICQIFLSRWPSYFQASRLSAHLITTVTKLITSDEVLGYLGDTLSLSSLFHRPERDLYESSHRADAHLAQALHASIGWFHWRDPAAAGDWGLSFMHLVVGLAHGLCYRDLIRARPWSASAFGASWNRPMDAPEAWWLSRQSKTVLSLKRRTDDALTDAPAKRQRVSDMPLVKDQLSESTSSARRPSAGRPLVQLQPPVPPPLVVQTPAPPPLGIQPSAAIPLVKVQPPASPLLVVQPSVAPPPLPSTPPPTWQKRSAREAGLDSPPPAKRIRVKPDQKPKSSFKENCGSTHYSGDLESSDHTRRLPLSTIQNSSRRGRLRGKELSSMIMRARQQRKRHLEAMAKLDLKSNLNSSTSSTILTSIDLDQKPSVCHQQSSDSTSPRPLSSDSDSDLTSALVASMSRLDLNNAADLGVLSQTTVSTSLERKPADKIPTPADFDAVLLAMESLTICIPPLPHLTPGDSPSCPIVIAADEVEVSTFAERAQPQAPAYRSSRSPLLLPKPVGPDLSDTDDCLGGPSRPIEIIDDDLDDHPEDAKSVGVKPKLDELDDGLAAGGPWRPTESVDHCLDESTEYGTKANPIRIDDRDENTPSSCASSPEPSSCATTPEPRMCIVTLPIKHALPPRLNRLASATMERQ</sequence>
<dbReference type="Pfam" id="PF00636">
    <property type="entry name" value="Ribonuclease_3"/>
    <property type="match status" value="1"/>
</dbReference>
<organism evidence="3 4">
    <name type="scientific">Hohenbuehelia grisea</name>
    <dbReference type="NCBI Taxonomy" id="104357"/>
    <lineage>
        <taxon>Eukaryota</taxon>
        <taxon>Fungi</taxon>
        <taxon>Dikarya</taxon>
        <taxon>Basidiomycota</taxon>
        <taxon>Agaricomycotina</taxon>
        <taxon>Agaricomycetes</taxon>
        <taxon>Agaricomycetidae</taxon>
        <taxon>Agaricales</taxon>
        <taxon>Pleurotineae</taxon>
        <taxon>Pleurotaceae</taxon>
        <taxon>Hohenbuehelia</taxon>
    </lineage>
</organism>
<proteinExistence type="predicted"/>
<feature type="compositionally biased region" description="Basic and acidic residues" evidence="1">
    <location>
        <begin position="527"/>
        <end position="537"/>
    </location>
</feature>
<dbReference type="Proteomes" id="UP001556367">
    <property type="component" value="Unassembled WGS sequence"/>
</dbReference>
<evidence type="ECO:0000256" key="1">
    <source>
        <dbReference type="SAM" id="MobiDB-lite"/>
    </source>
</evidence>
<dbReference type="InterPro" id="IPR000999">
    <property type="entry name" value="RNase_III_dom"/>
</dbReference>
<feature type="compositionally biased region" description="Pro residues" evidence="1">
    <location>
        <begin position="494"/>
        <end position="505"/>
    </location>
</feature>
<evidence type="ECO:0000313" key="3">
    <source>
        <dbReference type="EMBL" id="KAL0946073.1"/>
    </source>
</evidence>
<feature type="compositionally biased region" description="Pro residues" evidence="1">
    <location>
        <begin position="450"/>
        <end position="463"/>
    </location>
</feature>
<keyword evidence="4" id="KW-1185">Reference proteome</keyword>
<feature type="region of interest" description="Disordered" evidence="1">
    <location>
        <begin position="403"/>
        <end position="463"/>
    </location>
</feature>
<dbReference type="EMBL" id="JASNQZ010000015">
    <property type="protein sequence ID" value="KAL0946073.1"/>
    <property type="molecule type" value="Genomic_DNA"/>
</dbReference>
<feature type="compositionally biased region" description="Low complexity" evidence="1">
    <location>
        <begin position="630"/>
        <end position="646"/>
    </location>
</feature>
<reference evidence="4" key="1">
    <citation type="submission" date="2024-06" db="EMBL/GenBank/DDBJ databases">
        <title>Multi-omics analyses provide insights into the biosynthesis of the anticancer antibiotic pleurotin in Hohenbuehelia grisea.</title>
        <authorList>
            <person name="Weaver J.A."/>
            <person name="Alberti F."/>
        </authorList>
    </citation>
    <scope>NUCLEOTIDE SEQUENCE [LARGE SCALE GENOMIC DNA]</scope>
    <source>
        <strain evidence="4">T-177</strain>
    </source>
</reference>
<dbReference type="CDD" id="cd00593">
    <property type="entry name" value="RIBOc"/>
    <property type="match status" value="1"/>
</dbReference>
<evidence type="ECO:0000259" key="2">
    <source>
        <dbReference type="PROSITE" id="PS50142"/>
    </source>
</evidence>
<dbReference type="Gene3D" id="1.10.1520.10">
    <property type="entry name" value="Ribonuclease III domain"/>
    <property type="match status" value="1"/>
</dbReference>
<dbReference type="PROSITE" id="PS50142">
    <property type="entry name" value="RNASE_3_2"/>
    <property type="match status" value="1"/>
</dbReference>
<evidence type="ECO:0000313" key="4">
    <source>
        <dbReference type="Proteomes" id="UP001556367"/>
    </source>
</evidence>
<feature type="region of interest" description="Disordered" evidence="1">
    <location>
        <begin position="494"/>
        <end position="576"/>
    </location>
</feature>
<feature type="region of interest" description="Disordered" evidence="1">
    <location>
        <begin position="827"/>
        <end position="862"/>
    </location>
</feature>
<feature type="compositionally biased region" description="Low complexity" evidence="1">
    <location>
        <begin position="845"/>
        <end position="862"/>
    </location>
</feature>